<dbReference type="RefSeq" id="XP_007376139.1">
    <property type="nucleotide sequence ID" value="XM_007376077.1"/>
</dbReference>
<keyword evidence="5" id="KW-1185">Reference proteome</keyword>
<feature type="compositionally biased region" description="Low complexity" evidence="2">
    <location>
        <begin position="80"/>
        <end position="91"/>
    </location>
</feature>
<dbReference type="InterPro" id="IPR013083">
    <property type="entry name" value="Znf_RING/FYVE/PHD"/>
</dbReference>
<dbReference type="OMA" id="QICSICY"/>
<dbReference type="PROSITE" id="PS50089">
    <property type="entry name" value="ZF_RING_2"/>
    <property type="match status" value="1"/>
</dbReference>
<dbReference type="STRING" id="619300.G3ARU3"/>
<evidence type="ECO:0000256" key="2">
    <source>
        <dbReference type="SAM" id="MobiDB-lite"/>
    </source>
</evidence>
<dbReference type="GeneID" id="18872017"/>
<feature type="compositionally biased region" description="Low complexity" evidence="2">
    <location>
        <begin position="16"/>
        <end position="46"/>
    </location>
</feature>
<keyword evidence="1" id="KW-0863">Zinc-finger</keyword>
<feature type="compositionally biased region" description="Polar residues" evidence="2">
    <location>
        <begin position="495"/>
        <end position="507"/>
    </location>
</feature>
<dbReference type="PANTHER" id="PTHR20916">
    <property type="entry name" value="CYSTEINE AND GLYCINE-RICH PROTEIN 2 BINDING PROTEIN"/>
    <property type="match status" value="1"/>
</dbReference>
<keyword evidence="1" id="KW-0862">Zinc</keyword>
<accession>G3ARU3</accession>
<dbReference type="EMBL" id="GL996503">
    <property type="protein sequence ID" value="EGW31361.1"/>
    <property type="molecule type" value="Genomic_DNA"/>
</dbReference>
<evidence type="ECO:0000313" key="5">
    <source>
        <dbReference type="Proteomes" id="UP000000709"/>
    </source>
</evidence>
<feature type="region of interest" description="Disordered" evidence="2">
    <location>
        <begin position="484"/>
        <end position="566"/>
    </location>
</feature>
<dbReference type="SMART" id="SM00184">
    <property type="entry name" value="RING"/>
    <property type="match status" value="1"/>
</dbReference>
<reference evidence="4 5" key="1">
    <citation type="journal article" date="2011" name="Proc. Natl. Acad. Sci. U.S.A.">
        <title>Comparative genomics of xylose-fermenting fungi for enhanced biofuel production.</title>
        <authorList>
            <person name="Wohlbach D.J."/>
            <person name="Kuo A."/>
            <person name="Sato T.K."/>
            <person name="Potts K.M."/>
            <person name="Salamov A.A."/>
            <person name="LaButti K.M."/>
            <person name="Sun H."/>
            <person name="Clum A."/>
            <person name="Pangilinan J.L."/>
            <person name="Lindquist E.A."/>
            <person name="Lucas S."/>
            <person name="Lapidus A."/>
            <person name="Jin M."/>
            <person name="Gunawan C."/>
            <person name="Balan V."/>
            <person name="Dale B.E."/>
            <person name="Jeffries T.W."/>
            <person name="Zinkel R."/>
            <person name="Barry K.W."/>
            <person name="Grigoriev I.V."/>
            <person name="Gasch A.P."/>
        </authorList>
    </citation>
    <scope>NUCLEOTIDE SEQUENCE [LARGE SCALE GENOMIC DNA]</scope>
    <source>
        <strain evidence="5">NRRL Y-27907 / 11-Y1</strain>
    </source>
</reference>
<feature type="region of interest" description="Disordered" evidence="2">
    <location>
        <begin position="73"/>
        <end position="159"/>
    </location>
</feature>
<feature type="region of interest" description="Disordered" evidence="2">
    <location>
        <begin position="1"/>
        <end position="50"/>
    </location>
</feature>
<dbReference type="InterPro" id="IPR001841">
    <property type="entry name" value="Znf_RING"/>
</dbReference>
<evidence type="ECO:0000259" key="3">
    <source>
        <dbReference type="PROSITE" id="PS50089"/>
    </source>
</evidence>
<evidence type="ECO:0000256" key="1">
    <source>
        <dbReference type="PROSITE-ProRule" id="PRU00175"/>
    </source>
</evidence>
<feature type="compositionally biased region" description="Low complexity" evidence="2">
    <location>
        <begin position="301"/>
        <end position="310"/>
    </location>
</feature>
<dbReference type="OrthoDB" id="8062037at2759"/>
<feature type="compositionally biased region" description="Basic and acidic residues" evidence="2">
    <location>
        <begin position="518"/>
        <end position="566"/>
    </location>
</feature>
<feature type="compositionally biased region" description="Pro residues" evidence="2">
    <location>
        <begin position="418"/>
        <end position="435"/>
    </location>
</feature>
<dbReference type="Pfam" id="PF13639">
    <property type="entry name" value="zf-RING_2"/>
    <property type="match status" value="1"/>
</dbReference>
<dbReference type="Gene3D" id="3.30.40.10">
    <property type="entry name" value="Zinc/RING finger domain, C3HC4 (zinc finger)"/>
    <property type="match status" value="1"/>
</dbReference>
<feature type="compositionally biased region" description="Polar residues" evidence="2">
    <location>
        <begin position="386"/>
        <end position="411"/>
    </location>
</feature>
<feature type="compositionally biased region" description="Low complexity" evidence="2">
    <location>
        <begin position="281"/>
        <end position="294"/>
    </location>
</feature>
<feature type="compositionally biased region" description="Basic and acidic residues" evidence="2">
    <location>
        <begin position="102"/>
        <end position="112"/>
    </location>
</feature>
<dbReference type="Proteomes" id="UP000000709">
    <property type="component" value="Unassembled WGS sequence"/>
</dbReference>
<dbReference type="KEGG" id="spaa:SPAPADRAFT_56219"/>
<feature type="domain" description="RING-type" evidence="3">
    <location>
        <begin position="329"/>
        <end position="354"/>
    </location>
</feature>
<dbReference type="AlphaFoldDB" id="G3ARU3"/>
<feature type="region of interest" description="Disordered" evidence="2">
    <location>
        <begin position="262"/>
        <end position="311"/>
    </location>
</feature>
<dbReference type="SUPFAM" id="SSF57850">
    <property type="entry name" value="RING/U-box"/>
    <property type="match status" value="1"/>
</dbReference>
<name>G3ARU3_SPAPN</name>
<dbReference type="GO" id="GO:0008270">
    <property type="term" value="F:zinc ion binding"/>
    <property type="evidence" value="ECO:0007669"/>
    <property type="project" value="UniProtKB-KW"/>
</dbReference>
<keyword evidence="1" id="KW-0479">Metal-binding</keyword>
<feature type="compositionally biased region" description="Basic and acidic residues" evidence="2">
    <location>
        <begin position="1"/>
        <end position="14"/>
    </location>
</feature>
<sequence>MDNNRDINESRDDPDNNTNTSTNNNTGNNDSNNTTTNTTNTTTNPNRSHRVDMGIFERFIDVLLGPRRNNSHYVTWTQASPPRSTPPSRISNDISEELTNENIRREQEENERQTASTDQPNNSSPPEVPPAANSNPNNNNNNADTPPTNNDTTDADDPNRAIVITVNYVFSDENQPNNPNRAGSLVMSLPNNASNRDPRVIQEFIRLATQLAYTSILNGVHNQKGITLKTFSSFPGIKLQELDESNICSICFEVYEALHVDTEEDNEDETISHKKRRLHDSSTFTTASSTNSRSDTADTENNNNNNNNNNQPVFLAELTEKFNHIPIKMPCGHIFGKDCLCEWLKEHTTCPLCRYKVEETEQTRPVPPQTQEARNFTIFTLPGENSPVTSPTNVTVQNNISNTPSTEQETAPEQPVRLPSPVPATRPASTPPAPTLSPRTTSHPPIRRLLRSAGGGWRESTEPVSANDPLNHVIEYLTRQRTLRTPPSEPLFPTGMTSRRTANGIETRSTDDDIVDGMELRSLFDDSPIPRDDSNSNESRENESDESSNRDNEPSNDSRENEHSHE</sequence>
<dbReference type="eggNOG" id="KOG0802">
    <property type="taxonomic scope" value="Eukaryota"/>
</dbReference>
<protein>
    <recommendedName>
        <fullName evidence="3">RING-type domain-containing protein</fullName>
    </recommendedName>
</protein>
<evidence type="ECO:0000313" key="4">
    <source>
        <dbReference type="EMBL" id="EGW31361.1"/>
    </source>
</evidence>
<dbReference type="HOGENOM" id="CLU_498735_0_0_1"/>
<gene>
    <name evidence="4" type="ORF">SPAPADRAFT_56219</name>
</gene>
<proteinExistence type="predicted"/>
<dbReference type="PANTHER" id="PTHR20916:SF18">
    <property type="entry name" value="IPT_TIG DOMAIN-CONTAINING PROTEIN"/>
    <property type="match status" value="1"/>
</dbReference>
<organism evidence="5">
    <name type="scientific">Spathaspora passalidarum (strain NRRL Y-27907 / 11-Y1)</name>
    <dbReference type="NCBI Taxonomy" id="619300"/>
    <lineage>
        <taxon>Eukaryota</taxon>
        <taxon>Fungi</taxon>
        <taxon>Dikarya</taxon>
        <taxon>Ascomycota</taxon>
        <taxon>Saccharomycotina</taxon>
        <taxon>Pichiomycetes</taxon>
        <taxon>Debaryomycetaceae</taxon>
        <taxon>Spathaspora</taxon>
    </lineage>
</organism>
<feature type="compositionally biased region" description="Low complexity" evidence="2">
    <location>
        <begin position="120"/>
        <end position="152"/>
    </location>
</feature>
<dbReference type="InParanoid" id="G3ARU3"/>
<feature type="region of interest" description="Disordered" evidence="2">
    <location>
        <begin position="381"/>
        <end position="448"/>
    </location>
</feature>